<name>A0A7I8WBQ0_9ANNE</name>
<dbReference type="Pfam" id="PF19311">
    <property type="entry name" value="KELAA"/>
    <property type="match status" value="1"/>
</dbReference>
<proteinExistence type="inferred from homology"/>
<evidence type="ECO:0000313" key="3">
    <source>
        <dbReference type="EMBL" id="CAD5125570.1"/>
    </source>
</evidence>
<dbReference type="InterPro" id="IPR019384">
    <property type="entry name" value="FHIP"/>
</dbReference>
<organism evidence="3 4">
    <name type="scientific">Dimorphilus gyrociliatus</name>
    <dbReference type="NCBI Taxonomy" id="2664684"/>
    <lineage>
        <taxon>Eukaryota</taxon>
        <taxon>Metazoa</taxon>
        <taxon>Spiralia</taxon>
        <taxon>Lophotrochozoa</taxon>
        <taxon>Annelida</taxon>
        <taxon>Polychaeta</taxon>
        <taxon>Polychaeta incertae sedis</taxon>
        <taxon>Dinophilidae</taxon>
        <taxon>Dimorphilus</taxon>
    </lineage>
</organism>
<dbReference type="InterPro" id="IPR045668">
    <property type="entry name" value="FHIP_KELAA_motif"/>
</dbReference>
<dbReference type="Pfam" id="PF19314">
    <property type="entry name" value="DUF5917"/>
    <property type="match status" value="1"/>
</dbReference>
<comment type="similarity">
    <text evidence="1">Belongs to the FHIP family.</text>
</comment>
<dbReference type="PANTHER" id="PTHR21705">
    <property type="entry name" value="RAI16 PROTEIN-RELATED"/>
    <property type="match status" value="1"/>
</dbReference>
<dbReference type="SUPFAM" id="SSF48371">
    <property type="entry name" value="ARM repeat"/>
    <property type="match status" value="1"/>
</dbReference>
<sequence length="644" mass="71918">MFQRFSRALHNAVETMSSSPKPTTVQEFIKSMRQINSYYVSTQVHKVSIEQTHIPSCLDRMLSLLLEEDGGDSSTGPCLEYLLQDKVLLTLSTLGKTDVPPGMKQAVLQFCTKLLQKHKHQLLPQVNVYHPINKLIILCGETLAAPTETDEVAFLSTVCSKFMLFPNLAPLFIQGSYTLCSNVNGTESESSNDNFENQVSFPLVDSLLLLLQSPDSRVVVKACEGLFLISSVAHISCTKALIKHTKFCETLTHLLVTQYNKIPDILDPADVEHIYVAWGLRGSQANEHHFKGKQVLVDFLSWLDYADRLIASAQPSVAQALASAISSIFFKGTFLPAFLQACEQKAITATCLLIRCNHVCDELTIITLKVFETLIMKCSDTVLDILILDCLKQRLYVIPPAVKINGETEKYSSIDEAEEDKESSEELEKATSHLVIEDEDDDDDRFSLHNTVCSYLNLIPEELQSSIANSDCAFDAYIQDAQTQCLAKPWPKTPQDVDIVNSIERGYKESDFLQVLLDKLSRTLTQSYAVNLQVTLVASRLGLIPHVLIDELLISSLTNLTIGARSYYTVLKKIIEDVKVRCPPDFCKTLEKTRSDLMGTQNTPLKNGPNNQLALTIILLEEFCKELSAIAFVKQNARDLECYA</sequence>
<dbReference type="InterPro" id="IPR016024">
    <property type="entry name" value="ARM-type_fold"/>
</dbReference>
<dbReference type="AlphaFoldDB" id="A0A7I8WBQ0"/>
<dbReference type="Proteomes" id="UP000549394">
    <property type="component" value="Unassembled WGS sequence"/>
</dbReference>
<protein>
    <submittedName>
        <fullName evidence="3">DgyrCDS13772</fullName>
    </submittedName>
</protein>
<comment type="caution">
    <text evidence="3">The sequence shown here is derived from an EMBL/GenBank/DDBJ whole genome shotgun (WGS) entry which is preliminary data.</text>
</comment>
<keyword evidence="4" id="KW-1185">Reference proteome</keyword>
<evidence type="ECO:0000259" key="2">
    <source>
        <dbReference type="Pfam" id="PF19314"/>
    </source>
</evidence>
<gene>
    <name evidence="3" type="ORF">DGYR_LOCUS12923</name>
</gene>
<dbReference type="Pfam" id="PF10257">
    <property type="entry name" value="RAI16-like"/>
    <property type="match status" value="1"/>
</dbReference>
<dbReference type="PANTHER" id="PTHR21705:SF12">
    <property type="entry name" value="FHF COMPLEX SUBUNIT HOOK-INTERACTING PROTEIN C-TERMINAL DOMAIN-CONTAINING PROTEIN"/>
    <property type="match status" value="1"/>
</dbReference>
<evidence type="ECO:0000313" key="4">
    <source>
        <dbReference type="Proteomes" id="UP000549394"/>
    </source>
</evidence>
<feature type="domain" description="FHF complex subunit HOOK-interacting protein C-terminal" evidence="2">
    <location>
        <begin position="510"/>
        <end position="599"/>
    </location>
</feature>
<evidence type="ECO:0000256" key="1">
    <source>
        <dbReference type="ARBA" id="ARBA00024336"/>
    </source>
</evidence>
<dbReference type="EMBL" id="CAJFCJ010000028">
    <property type="protein sequence ID" value="CAD5125570.1"/>
    <property type="molecule type" value="Genomic_DNA"/>
</dbReference>
<accession>A0A7I8WBQ0</accession>
<reference evidence="3 4" key="1">
    <citation type="submission" date="2020-08" db="EMBL/GenBank/DDBJ databases">
        <authorList>
            <person name="Hejnol A."/>
        </authorList>
    </citation>
    <scope>NUCLEOTIDE SEQUENCE [LARGE SCALE GENOMIC DNA]</scope>
</reference>
<dbReference type="InterPro" id="IPR045669">
    <property type="entry name" value="FHIP_C"/>
</dbReference>
<dbReference type="OrthoDB" id="5350595at2759"/>